<organism evidence="2">
    <name type="scientific">Glaucocystis sp. BBH</name>
    <dbReference type="NCBI Taxonomy" id="2023628"/>
    <lineage>
        <taxon>Eukaryota</taxon>
        <taxon>Glaucocystophyceae</taxon>
        <taxon>Glaucocystales</taxon>
        <taxon>Glaucocystaceae</taxon>
        <taxon>Glaucocystis</taxon>
    </lineage>
</organism>
<keyword evidence="1" id="KW-0472">Membrane</keyword>
<reference evidence="2" key="1">
    <citation type="submission" date="2017-05" db="EMBL/GenBank/DDBJ databases">
        <title>Plastid comparative genomics reveals ancient divergence between Glaucophyte genera.</title>
        <authorList>
            <person name="Figueroa-Martinez F.J."/>
            <person name="Jackson C."/>
            <person name="Reyes-Prieto A."/>
        </authorList>
    </citation>
    <scope>NUCLEOTIDE SEQUENCE</scope>
    <source>
        <strain evidence="2">BBH</strain>
    </source>
</reference>
<keyword evidence="1" id="KW-0812">Transmembrane</keyword>
<protein>
    <submittedName>
        <fullName evidence="2">Uncharacterized protein</fullName>
    </submittedName>
</protein>
<dbReference type="Pfam" id="PF10726">
    <property type="entry name" value="DUF2518"/>
    <property type="match status" value="1"/>
</dbReference>
<feature type="transmembrane region" description="Helical" evidence="1">
    <location>
        <begin position="37"/>
        <end position="62"/>
    </location>
</feature>
<dbReference type="InterPro" id="IPR019664">
    <property type="entry name" value="Uncharacterised_Ycf51"/>
</dbReference>
<dbReference type="EMBL" id="MF167424">
    <property type="protein sequence ID" value="ASQ39865.1"/>
    <property type="molecule type" value="Genomic_DNA"/>
</dbReference>
<evidence type="ECO:0000313" key="2">
    <source>
        <dbReference type="EMBL" id="ASQ39865.1"/>
    </source>
</evidence>
<accession>A0A3G1IV04</accession>
<keyword evidence="1" id="KW-1133">Transmembrane helix</keyword>
<feature type="transmembrane region" description="Helical" evidence="1">
    <location>
        <begin position="12"/>
        <end position="31"/>
    </location>
</feature>
<dbReference type="AlphaFoldDB" id="A0A3G1IV04"/>
<geneLocation type="plastid" evidence="2"/>
<proteinExistence type="predicted"/>
<sequence>MIFSQNEISLFLNIVFIFTSISSILTILSFFKNWSSRFQFIGVTLFSMLLSVAFFFLTIIPLKHGTLSNITKYNVVYDNGSTQIIITVPVTTTQIELQQTLKQAANDLWSPGRLTNQQKWLSIKARTFPTNKNKNLNPIYLGEIRSYPFHQNKQNRLIFINSSNF</sequence>
<gene>
    <name evidence="2" type="primary">ycf51</name>
</gene>
<name>A0A3G1IV04_9EUKA</name>
<evidence type="ECO:0000256" key="1">
    <source>
        <dbReference type="SAM" id="Phobius"/>
    </source>
</evidence>
<keyword evidence="2" id="KW-0934">Plastid</keyword>